<dbReference type="RefSeq" id="WP_385937135.1">
    <property type="nucleotide sequence ID" value="NZ_JBHSOZ010000002.1"/>
</dbReference>
<name>A0ABW0YGG3_9BACI</name>
<keyword evidence="2" id="KW-0946">Virion</keyword>
<dbReference type="InterPro" id="IPR012851">
    <property type="entry name" value="Spore_coat_CotF-like"/>
</dbReference>
<dbReference type="Proteomes" id="UP001596142">
    <property type="component" value="Unassembled WGS sequence"/>
</dbReference>
<protein>
    <submittedName>
        <fullName evidence="2">Spore coat protein</fullName>
    </submittedName>
</protein>
<dbReference type="Pfam" id="PF07875">
    <property type="entry name" value="Coat_F"/>
    <property type="match status" value="1"/>
</dbReference>
<dbReference type="EMBL" id="JBHSOZ010000002">
    <property type="protein sequence ID" value="MFC5711211.1"/>
    <property type="molecule type" value="Genomic_DNA"/>
</dbReference>
<evidence type="ECO:0000313" key="3">
    <source>
        <dbReference type="Proteomes" id="UP001596142"/>
    </source>
</evidence>
<comment type="caution">
    <text evidence="2">The sequence shown here is derived from an EMBL/GenBank/DDBJ whole genome shotgun (WGS) entry which is preliminary data.</text>
</comment>
<reference evidence="3" key="1">
    <citation type="journal article" date="2019" name="Int. J. Syst. Evol. Microbiol.">
        <title>The Global Catalogue of Microorganisms (GCM) 10K type strain sequencing project: providing services to taxonomists for standard genome sequencing and annotation.</title>
        <authorList>
            <consortium name="The Broad Institute Genomics Platform"/>
            <consortium name="The Broad Institute Genome Sequencing Center for Infectious Disease"/>
            <person name="Wu L."/>
            <person name="Ma J."/>
        </authorList>
    </citation>
    <scope>NUCLEOTIDE SEQUENCE [LARGE SCALE GENOMIC DNA]</scope>
    <source>
        <strain evidence="3">CECT 7184</strain>
    </source>
</reference>
<gene>
    <name evidence="2" type="ORF">ACFPU1_00295</name>
</gene>
<dbReference type="Gene3D" id="1.20.1260.10">
    <property type="match status" value="1"/>
</dbReference>
<organism evidence="2 3">
    <name type="scientific">Thalassorhabdus alkalitolerans</name>
    <dbReference type="NCBI Taxonomy" id="2282697"/>
    <lineage>
        <taxon>Bacteria</taxon>
        <taxon>Bacillati</taxon>
        <taxon>Bacillota</taxon>
        <taxon>Bacilli</taxon>
        <taxon>Bacillales</taxon>
        <taxon>Bacillaceae</taxon>
        <taxon>Thalassorhabdus</taxon>
    </lineage>
</organism>
<evidence type="ECO:0000313" key="2">
    <source>
        <dbReference type="EMBL" id="MFC5711211.1"/>
    </source>
</evidence>
<keyword evidence="2" id="KW-0167">Capsid protein</keyword>
<feature type="region of interest" description="Disordered" evidence="1">
    <location>
        <begin position="1"/>
        <end position="22"/>
    </location>
</feature>
<evidence type="ECO:0000256" key="1">
    <source>
        <dbReference type="SAM" id="MobiDB-lite"/>
    </source>
</evidence>
<keyword evidence="3" id="KW-1185">Reference proteome</keyword>
<dbReference type="InterPro" id="IPR012347">
    <property type="entry name" value="Ferritin-like"/>
</dbReference>
<sequence>MTQQSKIQNPETQVPKSPAMNDRDFLNDILTTEKYMTSSYSIALNEASHESLYQDLAAIMNETQDSQRHLFNVMFEKGWYSFDAAQQSSLQQSFQQFTGYNNQLPSGGLTQ</sequence>
<accession>A0ABW0YGG3</accession>
<proteinExistence type="predicted"/>
<feature type="compositionally biased region" description="Polar residues" evidence="1">
    <location>
        <begin position="1"/>
        <end position="15"/>
    </location>
</feature>